<dbReference type="AlphaFoldDB" id="A0AAW0BMJ2"/>
<organism evidence="3 4">
    <name type="scientific">Paramarasmius palmivorus</name>
    <dbReference type="NCBI Taxonomy" id="297713"/>
    <lineage>
        <taxon>Eukaryota</taxon>
        <taxon>Fungi</taxon>
        <taxon>Dikarya</taxon>
        <taxon>Basidiomycota</taxon>
        <taxon>Agaricomycotina</taxon>
        <taxon>Agaricomycetes</taxon>
        <taxon>Agaricomycetidae</taxon>
        <taxon>Agaricales</taxon>
        <taxon>Marasmiineae</taxon>
        <taxon>Marasmiaceae</taxon>
        <taxon>Paramarasmius</taxon>
    </lineage>
</organism>
<comment type="caution">
    <text evidence="3">The sequence shown here is derived from an EMBL/GenBank/DDBJ whole genome shotgun (WGS) entry which is preliminary data.</text>
</comment>
<dbReference type="Gene3D" id="1.50.10.20">
    <property type="match status" value="1"/>
</dbReference>
<dbReference type="Proteomes" id="UP001383192">
    <property type="component" value="Unassembled WGS sequence"/>
</dbReference>
<name>A0AAW0BMJ2_9AGAR</name>
<feature type="region of interest" description="Disordered" evidence="1">
    <location>
        <begin position="359"/>
        <end position="379"/>
    </location>
</feature>
<evidence type="ECO:0000256" key="2">
    <source>
        <dbReference type="SAM" id="Phobius"/>
    </source>
</evidence>
<evidence type="ECO:0000313" key="3">
    <source>
        <dbReference type="EMBL" id="KAK7026525.1"/>
    </source>
</evidence>
<reference evidence="3 4" key="1">
    <citation type="submission" date="2024-01" db="EMBL/GenBank/DDBJ databases">
        <title>A draft genome for a cacao thread blight-causing isolate of Paramarasmius palmivorus.</title>
        <authorList>
            <person name="Baruah I.K."/>
            <person name="Bukari Y."/>
            <person name="Amoako-Attah I."/>
            <person name="Meinhardt L.W."/>
            <person name="Bailey B.A."/>
            <person name="Cohen S.P."/>
        </authorList>
    </citation>
    <scope>NUCLEOTIDE SEQUENCE [LARGE SCALE GENOMIC DNA]</scope>
    <source>
        <strain evidence="3 4">GH-12</strain>
    </source>
</reference>
<proteinExistence type="predicted"/>
<evidence type="ECO:0000313" key="4">
    <source>
        <dbReference type="Proteomes" id="UP001383192"/>
    </source>
</evidence>
<sequence>MNRHRVIVTVESALASTVSAPHHLRSVPHQAESYLPRSVLGQATLWSFLTSSLFAKSLTTNQTYFDLAQQTYLLIQNQFVTDDFTVQGGIDVKTCNGTNNIVPMNSGLTIEGATALSILQPSNSFNESLINLVSGAILTAEWHFGNGILRSGGYQGAGSMVRALAIWHKTASASALKKVVEGYISIQVGWQLPSGYRVLSHDRKYNAVLGKAKDPQGNIYGSSWIGPSPRDYQADAQASAISVLLAGIRLGDSNGKALTSPAPSPTKLSVGAIVGVVLGSVFCTVCLAMLVSYIRQRQIRRTMALTPGPFLVGLHQVNDTSSCDRGIDGSKRGGHTNEEMERLSGAMNQIIALLRQRTDFEHSAQSTDRPPSYSEHRDC</sequence>
<accession>A0AAW0BMJ2</accession>
<dbReference type="EMBL" id="JAYKXP010000103">
    <property type="protein sequence ID" value="KAK7026525.1"/>
    <property type="molecule type" value="Genomic_DNA"/>
</dbReference>
<keyword evidence="2" id="KW-0812">Transmembrane</keyword>
<keyword evidence="4" id="KW-1185">Reference proteome</keyword>
<keyword evidence="2" id="KW-0472">Membrane</keyword>
<protein>
    <submittedName>
        <fullName evidence="3">Uncharacterized protein</fullName>
    </submittedName>
</protein>
<gene>
    <name evidence="3" type="ORF">VNI00_015605</name>
</gene>
<feature type="transmembrane region" description="Helical" evidence="2">
    <location>
        <begin position="268"/>
        <end position="294"/>
    </location>
</feature>
<keyword evidence="2" id="KW-1133">Transmembrane helix</keyword>
<evidence type="ECO:0000256" key="1">
    <source>
        <dbReference type="SAM" id="MobiDB-lite"/>
    </source>
</evidence>